<protein>
    <recommendedName>
        <fullName evidence="10">CRISPR-associated endonuclease Cas1</fullName>
        <ecNumber evidence="10">3.1.-.-</ecNumber>
    </recommendedName>
</protein>
<dbReference type="NCBIfam" id="TIGR00287">
    <property type="entry name" value="cas1"/>
    <property type="match status" value="1"/>
</dbReference>
<evidence type="ECO:0000256" key="4">
    <source>
        <dbReference type="ARBA" id="ARBA00022801"/>
    </source>
</evidence>
<evidence type="ECO:0000313" key="11">
    <source>
        <dbReference type="EMBL" id="WPK11244.1"/>
    </source>
</evidence>
<keyword evidence="2 10" id="KW-0479">Metal-binding</keyword>
<dbReference type="Gene3D" id="1.20.120.920">
    <property type="entry name" value="CRISPR-associated endonuclease Cas1, C-terminal domain"/>
    <property type="match status" value="1"/>
</dbReference>
<evidence type="ECO:0000256" key="7">
    <source>
        <dbReference type="ARBA" id="ARBA00023125"/>
    </source>
</evidence>
<dbReference type="InterPro" id="IPR019855">
    <property type="entry name" value="CRISPR-assoc_Cas1_NMENI"/>
</dbReference>
<accession>A0ABZ0RSN4</accession>
<evidence type="ECO:0000256" key="9">
    <source>
        <dbReference type="ARBA" id="ARBA00038592"/>
    </source>
</evidence>
<sequence>MSWRTIILSKNSKISLRMNQLVVTNEEVTSIPIGEVGIVIIENPNIVMTGHILNALSDNKITTILCDQKHNPSTFLHTIYGHHRQSKHLQAQFNWNEMYKGRLWQEITKQKIYNQGRVLFHLEKEGVDELRELIAGVELHDITNREGHAAKVYFHRLFGADFTRGDEETINWGLNYGYAILHALITRQIVSKGYLSEIGIHHKNEYNQFNLASDFIEIFRPIVDYLVFHYVDGYLGKVEKRKIIGMFEQKVFIRNGAHYLPQAIQIFIDGCFNFLNTGDEKKLYFPDLQLNKFILEE</sequence>
<proteinExistence type="inferred from homology"/>
<evidence type="ECO:0000256" key="10">
    <source>
        <dbReference type="HAMAP-Rule" id="MF_01470"/>
    </source>
</evidence>
<evidence type="ECO:0000256" key="5">
    <source>
        <dbReference type="ARBA" id="ARBA00022842"/>
    </source>
</evidence>
<comment type="function">
    <text evidence="10">CRISPR (clustered regularly interspaced short palindromic repeat), is an adaptive immune system that provides protection against mobile genetic elements (viruses, transposable elements and conjugative plasmids). CRISPR clusters contain spacers, sequences complementary to antecedent mobile elements, and target invading nucleic acids. CRISPR clusters are transcribed and processed into CRISPR RNA (crRNA). Acts as a dsDNA endonuclease. Involved in the integration of spacer DNA into the CRISPR cassette.</text>
</comment>
<feature type="binding site" evidence="10">
    <location>
        <position position="217"/>
    </location>
    <ligand>
        <name>Mn(2+)</name>
        <dbReference type="ChEBI" id="CHEBI:29035"/>
    </ligand>
</feature>
<dbReference type="PANTHER" id="PTHR34353">
    <property type="entry name" value="CRISPR-ASSOCIATED ENDONUCLEASE CAS1 1"/>
    <property type="match status" value="1"/>
</dbReference>
<dbReference type="EC" id="3.1.-.-" evidence="10"/>
<dbReference type="NCBIfam" id="TIGR03639">
    <property type="entry name" value="cas1_NMENI"/>
    <property type="match status" value="1"/>
</dbReference>
<keyword evidence="5 10" id="KW-0460">Magnesium</keyword>
<comment type="subunit">
    <text evidence="9 10">Homodimer, forms a heterotetramer with a Cas2 homodimer.</text>
</comment>
<dbReference type="Proteomes" id="UP001322664">
    <property type="component" value="Chromosome"/>
</dbReference>
<evidence type="ECO:0000256" key="3">
    <source>
        <dbReference type="ARBA" id="ARBA00022759"/>
    </source>
</evidence>
<gene>
    <name evidence="10 11" type="primary">cas1</name>
    <name evidence="11" type="ORF">R6U77_15320</name>
</gene>
<keyword evidence="8 10" id="KW-0464">Manganese</keyword>
<evidence type="ECO:0000256" key="1">
    <source>
        <dbReference type="ARBA" id="ARBA00022722"/>
    </source>
</evidence>
<dbReference type="GO" id="GO:0004519">
    <property type="term" value="F:endonuclease activity"/>
    <property type="evidence" value="ECO:0007669"/>
    <property type="project" value="UniProtKB-KW"/>
</dbReference>
<reference evidence="11 12" key="1">
    <citation type="submission" date="2023-09" db="EMBL/GenBank/DDBJ databases">
        <authorList>
            <person name="Page C.A."/>
            <person name="Perez-Diaz I.M."/>
        </authorList>
    </citation>
    <scope>NUCLEOTIDE SEQUENCE [LARGE SCALE GENOMIC DNA]</scope>
    <source>
        <strain evidence="11 12">Ll15</strain>
    </source>
</reference>
<feature type="binding site" evidence="10">
    <location>
        <position position="146"/>
    </location>
    <ligand>
        <name>Mn(2+)</name>
        <dbReference type="ChEBI" id="CHEBI:29035"/>
    </ligand>
</feature>
<keyword evidence="3 10" id="KW-0255">Endonuclease</keyword>
<keyword evidence="6 10" id="KW-0051">Antiviral defense</keyword>
<dbReference type="InterPro" id="IPR002729">
    <property type="entry name" value="CRISPR-assoc_Cas1"/>
</dbReference>
<dbReference type="RefSeq" id="WP_319836305.1">
    <property type="nucleotide sequence ID" value="NZ_CP137624.1"/>
</dbReference>
<name>A0ABZ0RSN4_9BACI</name>
<keyword evidence="12" id="KW-1185">Reference proteome</keyword>
<comment type="similarity">
    <text evidence="10">Belongs to the CRISPR-associated endonuclease Cas1 family.</text>
</comment>
<comment type="cofactor">
    <cofactor evidence="10">
        <name>Mg(2+)</name>
        <dbReference type="ChEBI" id="CHEBI:18420"/>
    </cofactor>
    <cofactor evidence="10">
        <name>Mn(2+)</name>
        <dbReference type="ChEBI" id="CHEBI:29035"/>
    </cofactor>
</comment>
<dbReference type="Pfam" id="PF01867">
    <property type="entry name" value="Cas_Cas1"/>
    <property type="match status" value="1"/>
</dbReference>
<keyword evidence="1 10" id="KW-0540">Nuclease</keyword>
<evidence type="ECO:0000256" key="8">
    <source>
        <dbReference type="ARBA" id="ARBA00023211"/>
    </source>
</evidence>
<evidence type="ECO:0000256" key="2">
    <source>
        <dbReference type="ARBA" id="ARBA00022723"/>
    </source>
</evidence>
<dbReference type="InterPro" id="IPR050646">
    <property type="entry name" value="Cas1"/>
</dbReference>
<organism evidence="11 12">
    <name type="scientific">Lysinibacillus louembei</name>
    <dbReference type="NCBI Taxonomy" id="1470088"/>
    <lineage>
        <taxon>Bacteria</taxon>
        <taxon>Bacillati</taxon>
        <taxon>Bacillota</taxon>
        <taxon>Bacilli</taxon>
        <taxon>Bacillales</taxon>
        <taxon>Bacillaceae</taxon>
        <taxon>Lysinibacillus</taxon>
    </lineage>
</organism>
<dbReference type="InterPro" id="IPR042206">
    <property type="entry name" value="CRISPR-assoc_Cas1_C"/>
</dbReference>
<evidence type="ECO:0000313" key="12">
    <source>
        <dbReference type="Proteomes" id="UP001322664"/>
    </source>
</evidence>
<dbReference type="PANTHER" id="PTHR34353:SF2">
    <property type="entry name" value="CRISPR-ASSOCIATED ENDONUCLEASE CAS1 1"/>
    <property type="match status" value="1"/>
</dbReference>
<evidence type="ECO:0000256" key="6">
    <source>
        <dbReference type="ARBA" id="ARBA00023118"/>
    </source>
</evidence>
<keyword evidence="7 10" id="KW-0238">DNA-binding</keyword>
<dbReference type="EMBL" id="CP137624">
    <property type="protein sequence ID" value="WPK11244.1"/>
    <property type="molecule type" value="Genomic_DNA"/>
</dbReference>
<feature type="binding site" evidence="10">
    <location>
        <position position="202"/>
    </location>
    <ligand>
        <name>Mn(2+)</name>
        <dbReference type="ChEBI" id="CHEBI:29035"/>
    </ligand>
</feature>
<dbReference type="HAMAP" id="MF_01470">
    <property type="entry name" value="Cas1"/>
    <property type="match status" value="1"/>
</dbReference>
<keyword evidence="4 10" id="KW-0378">Hydrolase</keyword>